<organism evidence="2 3">
    <name type="scientific">Uncinocarpus reesii (strain UAMH 1704)</name>
    <dbReference type="NCBI Taxonomy" id="336963"/>
    <lineage>
        <taxon>Eukaryota</taxon>
        <taxon>Fungi</taxon>
        <taxon>Dikarya</taxon>
        <taxon>Ascomycota</taxon>
        <taxon>Pezizomycotina</taxon>
        <taxon>Eurotiomycetes</taxon>
        <taxon>Eurotiomycetidae</taxon>
        <taxon>Onygenales</taxon>
        <taxon>Onygenaceae</taxon>
        <taxon>Uncinocarpus</taxon>
    </lineage>
</organism>
<protein>
    <submittedName>
        <fullName evidence="2">Uncharacterized protein</fullName>
    </submittedName>
</protein>
<keyword evidence="3" id="KW-1185">Reference proteome</keyword>
<dbReference type="VEuPathDB" id="FungiDB:UREG_07008"/>
<proteinExistence type="predicted"/>
<name>C4JWR6_UNCRE</name>
<sequence length="588" mass="67099">MSPLPQPLSPDKPTVVRSRVRSWLADCDDSTNSASDIASKEDLTDDEQDMSITESNVKSVVFSQESGSDTQSSYSEVMQLDDVCKATGSECDLDDERWDGYDFNPADLIRDDESVVTDDGYHAGDKKKDPFSGGIFTSTSKAFVIAHHPEPIFDLLAHLVAMAFYDEALDAESTSLEDIYWHPIPSHCHGMAVKIKGDKLDIPVFREPEKTKDGYRTSKTEPLKGTTWHQFLKHAALILELAICFSHYVLRRTLLNTVNNKIPASVRDQIADHDSNTIRYYLNDVVQEDIEAIVMDLDIPSRARVQALARSLRLNADSAAPTRPTNKQIQRIAAHPKVQSLSQRNQELSAEIRAAGFPSIQAAAGTALYREKMKVQSKLNSAKIYLWNHYREKNRKWHFRHADTERFNRRIQGRQEPDELTPRPPPILQIPERQQVVEIACRPQSGLTPDDIFRRRCAFIMVLVRLQSRKESGPRGRHARRTPSEQRAQRSLTPEEPFIVPQTLQDHECPFCICDTSLPTKQRKKKWTNNNTFWDHVEKNIHRAELEGYASGQKRCGICREQGVECFPEGIMAFKAHTFWEHGRKLRE</sequence>
<gene>
    <name evidence="2" type="ORF">UREG_07008</name>
</gene>
<dbReference type="KEGG" id="ure:UREG_07008"/>
<dbReference type="HOGENOM" id="CLU_463963_0_0_1"/>
<accession>C4JWR6</accession>
<dbReference type="OMA" id="RRRCAFI"/>
<reference evidence="3" key="1">
    <citation type="journal article" date="2009" name="Genome Res.">
        <title>Comparative genomic analyses of the human fungal pathogens Coccidioides and their relatives.</title>
        <authorList>
            <person name="Sharpton T.J."/>
            <person name="Stajich J.E."/>
            <person name="Rounsley S.D."/>
            <person name="Gardner M.J."/>
            <person name="Wortman J.R."/>
            <person name="Jordar V.S."/>
            <person name="Maiti R."/>
            <person name="Kodira C.D."/>
            <person name="Neafsey D.E."/>
            <person name="Zeng Q."/>
            <person name="Hung C.-Y."/>
            <person name="McMahan C."/>
            <person name="Muszewska A."/>
            <person name="Grynberg M."/>
            <person name="Mandel M.A."/>
            <person name="Kellner E.M."/>
            <person name="Barker B.M."/>
            <person name="Galgiani J.N."/>
            <person name="Orbach M.J."/>
            <person name="Kirkland T.N."/>
            <person name="Cole G.T."/>
            <person name="Henn M.R."/>
            <person name="Birren B.W."/>
            <person name="Taylor J.W."/>
        </authorList>
    </citation>
    <scope>NUCLEOTIDE SEQUENCE [LARGE SCALE GENOMIC DNA]</scope>
    <source>
        <strain evidence="3">UAMH 1704</strain>
    </source>
</reference>
<dbReference type="PANTHER" id="PTHR37535">
    <property type="entry name" value="FLUG DOMAIN PROTEIN"/>
    <property type="match status" value="1"/>
</dbReference>
<dbReference type="Proteomes" id="UP000002058">
    <property type="component" value="Unassembled WGS sequence"/>
</dbReference>
<dbReference type="Pfam" id="PF11917">
    <property type="entry name" value="DUF3435"/>
    <property type="match status" value="1"/>
</dbReference>
<dbReference type="eggNOG" id="ENOG502SPA8">
    <property type="taxonomic scope" value="Eukaryota"/>
</dbReference>
<evidence type="ECO:0000256" key="1">
    <source>
        <dbReference type="SAM" id="MobiDB-lite"/>
    </source>
</evidence>
<dbReference type="InParanoid" id="C4JWR6"/>
<dbReference type="STRING" id="336963.C4JWR6"/>
<dbReference type="InterPro" id="IPR021842">
    <property type="entry name" value="DUF3435"/>
</dbReference>
<evidence type="ECO:0000313" key="3">
    <source>
        <dbReference type="Proteomes" id="UP000002058"/>
    </source>
</evidence>
<feature type="region of interest" description="Disordered" evidence="1">
    <location>
        <begin position="470"/>
        <end position="493"/>
    </location>
</feature>
<dbReference type="PANTHER" id="PTHR37535:SF4">
    <property type="entry name" value="FLUG DOMAIN-CONTAINING PROTEIN"/>
    <property type="match status" value="1"/>
</dbReference>
<dbReference type="GeneID" id="8442548"/>
<feature type="compositionally biased region" description="Polar residues" evidence="1">
    <location>
        <begin position="50"/>
        <end position="74"/>
    </location>
</feature>
<dbReference type="RefSeq" id="XP_002584041.1">
    <property type="nucleotide sequence ID" value="XM_002583995.1"/>
</dbReference>
<dbReference type="OrthoDB" id="4188106at2759"/>
<evidence type="ECO:0000313" key="2">
    <source>
        <dbReference type="EMBL" id="EEP82143.1"/>
    </source>
</evidence>
<feature type="region of interest" description="Disordered" evidence="1">
    <location>
        <begin position="27"/>
        <end position="74"/>
    </location>
</feature>
<dbReference type="EMBL" id="CH476618">
    <property type="protein sequence ID" value="EEP82143.1"/>
    <property type="molecule type" value="Genomic_DNA"/>
</dbReference>
<dbReference type="AlphaFoldDB" id="C4JWR6"/>